<dbReference type="Proteomes" id="UP000765509">
    <property type="component" value="Unassembled WGS sequence"/>
</dbReference>
<dbReference type="Pfam" id="PF19271">
    <property type="entry name" value="Nis1"/>
    <property type="match status" value="1"/>
</dbReference>
<comment type="caution">
    <text evidence="1">The sequence shown here is derived from an EMBL/GenBank/DDBJ whole genome shotgun (WGS) entry which is preliminary data.</text>
</comment>
<sequence>MGPSAIAHHRRGDAPRQPSSLGIYNTIPSGKAHLTIIKVRLILRFFAHSQNHSIKLPMFSLRASILPVLFLSLTLFQLSLCATQTIQITSPQENQVIKPNDKIQVVLKKVATTTADLSFSIGFQANAPKDSTSLGRPYVLTKIVGRDIKLNADQSTYSFELSVPQASDFLDGFSANYTFTVSHYHLSGSTNTPTIYLASTPVKVQNS</sequence>
<protein>
    <submittedName>
        <fullName evidence="1">Uncharacterized protein</fullName>
    </submittedName>
</protein>
<keyword evidence="2" id="KW-1185">Reference proteome</keyword>
<reference evidence="1" key="1">
    <citation type="submission" date="2021-03" db="EMBL/GenBank/DDBJ databases">
        <title>Draft genome sequence of rust myrtle Austropuccinia psidii MF-1, a brazilian biotype.</title>
        <authorList>
            <person name="Quecine M.C."/>
            <person name="Pachon D.M.R."/>
            <person name="Bonatelli M.L."/>
            <person name="Correr F.H."/>
            <person name="Franceschini L.M."/>
            <person name="Leite T.F."/>
            <person name="Margarido G.R.A."/>
            <person name="Almeida C.A."/>
            <person name="Ferrarezi J.A."/>
            <person name="Labate C.A."/>
        </authorList>
    </citation>
    <scope>NUCLEOTIDE SEQUENCE</scope>
    <source>
        <strain evidence="1">MF-1</strain>
    </source>
</reference>
<organism evidence="1 2">
    <name type="scientific">Austropuccinia psidii MF-1</name>
    <dbReference type="NCBI Taxonomy" id="1389203"/>
    <lineage>
        <taxon>Eukaryota</taxon>
        <taxon>Fungi</taxon>
        <taxon>Dikarya</taxon>
        <taxon>Basidiomycota</taxon>
        <taxon>Pucciniomycotina</taxon>
        <taxon>Pucciniomycetes</taxon>
        <taxon>Pucciniales</taxon>
        <taxon>Sphaerophragmiaceae</taxon>
        <taxon>Austropuccinia</taxon>
    </lineage>
</organism>
<gene>
    <name evidence="1" type="ORF">O181_025106</name>
</gene>
<dbReference type="OrthoDB" id="2499306at2759"/>
<dbReference type="EMBL" id="AVOT02008139">
    <property type="protein sequence ID" value="MBW0485391.1"/>
    <property type="molecule type" value="Genomic_DNA"/>
</dbReference>
<name>A0A9Q3CMR9_9BASI</name>
<proteinExistence type="predicted"/>
<dbReference type="InterPro" id="IPR045469">
    <property type="entry name" value="Nis1"/>
</dbReference>
<evidence type="ECO:0000313" key="2">
    <source>
        <dbReference type="Proteomes" id="UP000765509"/>
    </source>
</evidence>
<evidence type="ECO:0000313" key="1">
    <source>
        <dbReference type="EMBL" id="MBW0485391.1"/>
    </source>
</evidence>
<accession>A0A9Q3CMR9</accession>
<dbReference type="AlphaFoldDB" id="A0A9Q3CMR9"/>